<keyword evidence="1" id="KW-1133">Transmembrane helix</keyword>
<feature type="transmembrane region" description="Helical" evidence="1">
    <location>
        <begin position="114"/>
        <end position="136"/>
    </location>
</feature>
<feature type="transmembrane region" description="Helical" evidence="1">
    <location>
        <begin position="156"/>
        <end position="177"/>
    </location>
</feature>
<keyword evidence="3" id="KW-1185">Reference proteome</keyword>
<organism evidence="2 3">
    <name type="scientific">Molorchus minor</name>
    <dbReference type="NCBI Taxonomy" id="1323400"/>
    <lineage>
        <taxon>Eukaryota</taxon>
        <taxon>Metazoa</taxon>
        <taxon>Ecdysozoa</taxon>
        <taxon>Arthropoda</taxon>
        <taxon>Hexapoda</taxon>
        <taxon>Insecta</taxon>
        <taxon>Pterygota</taxon>
        <taxon>Neoptera</taxon>
        <taxon>Endopterygota</taxon>
        <taxon>Coleoptera</taxon>
        <taxon>Polyphaga</taxon>
        <taxon>Cucujiformia</taxon>
        <taxon>Chrysomeloidea</taxon>
        <taxon>Cerambycidae</taxon>
        <taxon>Lamiinae</taxon>
        <taxon>Monochamini</taxon>
        <taxon>Molorchus</taxon>
    </lineage>
</organism>
<evidence type="ECO:0000313" key="2">
    <source>
        <dbReference type="EMBL" id="KAJ8972299.1"/>
    </source>
</evidence>
<name>A0ABQ9J4G5_9CUCU</name>
<dbReference type="Proteomes" id="UP001162164">
    <property type="component" value="Unassembled WGS sequence"/>
</dbReference>
<reference evidence="2" key="1">
    <citation type="journal article" date="2023" name="Insect Mol. Biol.">
        <title>Genome sequencing provides insights into the evolution of gene families encoding plant cell wall-degrading enzymes in longhorned beetles.</title>
        <authorList>
            <person name="Shin N.R."/>
            <person name="Okamura Y."/>
            <person name="Kirsch R."/>
            <person name="Pauchet Y."/>
        </authorList>
    </citation>
    <scope>NUCLEOTIDE SEQUENCE</scope>
    <source>
        <strain evidence="2">MMC_N1</strain>
    </source>
</reference>
<accession>A0ABQ9J4G5</accession>
<protein>
    <submittedName>
        <fullName evidence="2">Uncharacterized protein</fullName>
    </submittedName>
</protein>
<keyword evidence="1" id="KW-0472">Membrane</keyword>
<evidence type="ECO:0000256" key="1">
    <source>
        <dbReference type="SAM" id="Phobius"/>
    </source>
</evidence>
<evidence type="ECO:0000313" key="3">
    <source>
        <dbReference type="Proteomes" id="UP001162164"/>
    </source>
</evidence>
<comment type="caution">
    <text evidence="2">The sequence shown here is derived from an EMBL/GenBank/DDBJ whole genome shotgun (WGS) entry which is preliminary data.</text>
</comment>
<proteinExistence type="predicted"/>
<dbReference type="EMBL" id="JAPWTJ010001364">
    <property type="protein sequence ID" value="KAJ8972299.1"/>
    <property type="molecule type" value="Genomic_DNA"/>
</dbReference>
<gene>
    <name evidence="2" type="ORF">NQ317_017198</name>
</gene>
<sequence>MIDPEYIFVLPLIAILKNLAFCEFQNKIFSDCYWGSCPNNISINSHKKHGRWNEKMAETGQEEGKPRGKQNIRIEGALLICFGPQMDVHYSYVFCAIVCKIGHPLYVKNRCISYIHWTSIVVFAALVWTSIGPIHWMSNGFICAVWAYCGVRVAYYIWLSCVFYSLCWCVFFVSVTVDDIFGKTSNALYHNAVGLQCGGDALLFTLSVL</sequence>
<keyword evidence="1" id="KW-0812">Transmembrane</keyword>